<protein>
    <submittedName>
        <fullName evidence="7">HTH-type transcriptional regulator YesS</fullName>
    </submittedName>
</protein>
<dbReference type="Pfam" id="PF00072">
    <property type="entry name" value="Response_reg"/>
    <property type="match status" value="1"/>
</dbReference>
<dbReference type="CDD" id="cd17536">
    <property type="entry name" value="REC_YesN-like"/>
    <property type="match status" value="1"/>
</dbReference>
<keyword evidence="2" id="KW-0238">DNA-binding</keyword>
<keyword evidence="3" id="KW-0804">Transcription</keyword>
<dbReference type="InterPro" id="IPR020449">
    <property type="entry name" value="Tscrpt_reg_AraC-type_HTH"/>
</dbReference>
<name>A0ABY4RQY4_9BACL</name>
<evidence type="ECO:0000259" key="5">
    <source>
        <dbReference type="PROSITE" id="PS01124"/>
    </source>
</evidence>
<dbReference type="InterPro" id="IPR011006">
    <property type="entry name" value="CheY-like_superfamily"/>
</dbReference>
<sequence>MIRSVRPECRVIEASNGRKALEAIDSEPVDAVITDIKMPIMDGFDFIEHSRRGRRQLKIIILSGYRYFEYAQKALQLGAFDYLLKPVREESIVQMLDKVEASLREERSSLMEKEQLAKRLDTTLPVYYERLLSEWIAGRLSAAKRDELKTAFSLKEAGTVIVSRIHLGAPEDTGQEEEAGATAEPDQLKQSVIEALNRGLSPLGQPVSFVSPDDTRSIVTVFTTGSAAEADHPAGTAMLEAVHKEVSGLCGGAGDDAVCTMGVGRPRGDIIAEAAGSYAEALEAEARHFYQSADGPIRYGDADRPLQRMSGEASKDEETLKELIKLLKADAFEQHIHEMLNKITEEGFPFPDQLKARLIRLTGSLAETVKDMMNEEDYRQLVMQMERQIKECRAFGQLHGILAGCGGQLIAALQSMRSRKHELTADKCAAFIDAHYMEDLSLEAVAGRFYFSPNYLSMVFKNQLGTTFVKYLSGVRLNKAVRLLEESDLKVYEIAARTGFKDEKYFYRVFKRKYGVTPDEYRRLLRPAANGPAVYP</sequence>
<feature type="domain" description="Response regulatory" evidence="6">
    <location>
        <begin position="1"/>
        <end position="100"/>
    </location>
</feature>
<dbReference type="InterPro" id="IPR018060">
    <property type="entry name" value="HTH_AraC"/>
</dbReference>
<dbReference type="PANTHER" id="PTHR43280:SF10">
    <property type="entry name" value="REGULATORY PROTEIN POCR"/>
    <property type="match status" value="1"/>
</dbReference>
<dbReference type="InterPro" id="IPR009057">
    <property type="entry name" value="Homeodomain-like_sf"/>
</dbReference>
<proteinExistence type="predicted"/>
<dbReference type="Pfam" id="PF12833">
    <property type="entry name" value="HTH_18"/>
    <property type="match status" value="1"/>
</dbReference>
<evidence type="ECO:0000256" key="3">
    <source>
        <dbReference type="ARBA" id="ARBA00023163"/>
    </source>
</evidence>
<dbReference type="PANTHER" id="PTHR43280">
    <property type="entry name" value="ARAC-FAMILY TRANSCRIPTIONAL REGULATOR"/>
    <property type="match status" value="1"/>
</dbReference>
<keyword evidence="4" id="KW-0597">Phosphoprotein</keyword>
<dbReference type="Proteomes" id="UP001057134">
    <property type="component" value="Chromosome"/>
</dbReference>
<gene>
    <name evidence="7" type="primary">yesS_38</name>
    <name evidence="7" type="ORF">SK3146_03011</name>
</gene>
<dbReference type="PRINTS" id="PR00032">
    <property type="entry name" value="HTHARAC"/>
</dbReference>
<dbReference type="SUPFAM" id="SSF52172">
    <property type="entry name" value="CheY-like"/>
    <property type="match status" value="1"/>
</dbReference>
<evidence type="ECO:0000256" key="2">
    <source>
        <dbReference type="ARBA" id="ARBA00023125"/>
    </source>
</evidence>
<dbReference type="Gene3D" id="1.10.10.60">
    <property type="entry name" value="Homeodomain-like"/>
    <property type="match status" value="2"/>
</dbReference>
<evidence type="ECO:0000313" key="8">
    <source>
        <dbReference type="Proteomes" id="UP001057134"/>
    </source>
</evidence>
<keyword evidence="8" id="KW-1185">Reference proteome</keyword>
<feature type="domain" description="HTH araC/xylS-type" evidence="5">
    <location>
        <begin position="426"/>
        <end position="524"/>
    </location>
</feature>
<dbReference type="Gene3D" id="3.40.50.2300">
    <property type="match status" value="1"/>
</dbReference>
<evidence type="ECO:0000256" key="4">
    <source>
        <dbReference type="PROSITE-ProRule" id="PRU00169"/>
    </source>
</evidence>
<feature type="modified residue" description="4-aspartylphosphate" evidence="4">
    <location>
        <position position="35"/>
    </location>
</feature>
<dbReference type="PROSITE" id="PS00041">
    <property type="entry name" value="HTH_ARAC_FAMILY_1"/>
    <property type="match status" value="1"/>
</dbReference>
<accession>A0ABY4RQY4</accession>
<dbReference type="EMBL" id="CP027059">
    <property type="protein sequence ID" value="UQZ83804.1"/>
    <property type="molecule type" value="Genomic_DNA"/>
</dbReference>
<evidence type="ECO:0000259" key="6">
    <source>
        <dbReference type="PROSITE" id="PS50110"/>
    </source>
</evidence>
<dbReference type="PROSITE" id="PS50110">
    <property type="entry name" value="RESPONSE_REGULATORY"/>
    <property type="match status" value="1"/>
</dbReference>
<reference evidence="7" key="1">
    <citation type="submission" date="2018-02" db="EMBL/GenBank/DDBJ databases">
        <authorList>
            <person name="Kim S.-K."/>
            <person name="Jung H.-I."/>
            <person name="Lee S.-W."/>
        </authorList>
    </citation>
    <scope>NUCLEOTIDE SEQUENCE</scope>
    <source>
        <strain evidence="7">SK3146</strain>
    </source>
</reference>
<organism evidence="7 8">
    <name type="scientific">Paenibacillus konkukensis</name>
    <dbReference type="NCBI Taxonomy" id="2020716"/>
    <lineage>
        <taxon>Bacteria</taxon>
        <taxon>Bacillati</taxon>
        <taxon>Bacillota</taxon>
        <taxon>Bacilli</taxon>
        <taxon>Bacillales</taxon>
        <taxon>Paenibacillaceae</taxon>
        <taxon>Paenibacillus</taxon>
    </lineage>
</organism>
<dbReference type="InterPro" id="IPR001789">
    <property type="entry name" value="Sig_transdc_resp-reg_receiver"/>
</dbReference>
<dbReference type="InterPro" id="IPR018062">
    <property type="entry name" value="HTH_AraC-typ_CS"/>
</dbReference>
<dbReference type="PROSITE" id="PS01124">
    <property type="entry name" value="HTH_ARAC_FAMILY_2"/>
    <property type="match status" value="1"/>
</dbReference>
<evidence type="ECO:0000313" key="7">
    <source>
        <dbReference type="EMBL" id="UQZ83804.1"/>
    </source>
</evidence>
<keyword evidence="1" id="KW-0805">Transcription regulation</keyword>
<dbReference type="SMART" id="SM00448">
    <property type="entry name" value="REC"/>
    <property type="match status" value="1"/>
</dbReference>
<reference evidence="7" key="2">
    <citation type="journal article" date="2021" name="J Anim Sci Technol">
        <title>Complete genome sequence of Paenibacillus konkukensis sp. nov. SK3146 as a potential probiotic strain.</title>
        <authorList>
            <person name="Jung H.I."/>
            <person name="Park S."/>
            <person name="Niu K.M."/>
            <person name="Lee S.W."/>
            <person name="Kothari D."/>
            <person name="Yi K.J."/>
            <person name="Kim S.K."/>
        </authorList>
    </citation>
    <scope>NUCLEOTIDE SEQUENCE</scope>
    <source>
        <strain evidence="7">SK3146</strain>
    </source>
</reference>
<dbReference type="SUPFAM" id="SSF46689">
    <property type="entry name" value="Homeodomain-like"/>
    <property type="match status" value="2"/>
</dbReference>
<dbReference type="SMART" id="SM00342">
    <property type="entry name" value="HTH_ARAC"/>
    <property type="match status" value="1"/>
</dbReference>
<evidence type="ECO:0000256" key="1">
    <source>
        <dbReference type="ARBA" id="ARBA00023015"/>
    </source>
</evidence>